<protein>
    <submittedName>
        <fullName evidence="1">Uncharacterized protein</fullName>
    </submittedName>
</protein>
<evidence type="ECO:0000313" key="1">
    <source>
        <dbReference type="EMBL" id="PBC29116.1"/>
    </source>
</evidence>
<accession>A0A2A3ED78</accession>
<sequence>MQKDKICIELTFNKVLSFSKKKKVKDFWNFIEETKPFEPFKITLDKKLSIKEEHENSKRERKWYNQLKLFKEHKLDKIALAAGERCKFCYDHAKYTSPEMCDIVEESYDELLNDMKAFDNKSNNDK</sequence>
<name>A0A2A3ED78_APICC</name>
<dbReference type="EMBL" id="KZ288292">
    <property type="protein sequence ID" value="PBC29116.1"/>
    <property type="molecule type" value="Genomic_DNA"/>
</dbReference>
<dbReference type="Proteomes" id="UP000242457">
    <property type="component" value="Unassembled WGS sequence"/>
</dbReference>
<dbReference type="AlphaFoldDB" id="A0A2A3ED78"/>
<reference evidence="1 2" key="1">
    <citation type="submission" date="2014-07" db="EMBL/GenBank/DDBJ databases">
        <title>Genomic and transcriptomic analysis on Apis cerana provide comprehensive insights into honey bee biology.</title>
        <authorList>
            <person name="Diao Q."/>
            <person name="Sun L."/>
            <person name="Zheng H."/>
            <person name="Zheng H."/>
            <person name="Xu S."/>
            <person name="Wang S."/>
            <person name="Zeng Z."/>
            <person name="Hu F."/>
            <person name="Su S."/>
            <person name="Wu J."/>
        </authorList>
    </citation>
    <scope>NUCLEOTIDE SEQUENCE [LARGE SCALE GENOMIC DNA]</scope>
    <source>
        <tissue evidence="1">Pupae without intestine</tissue>
    </source>
</reference>
<keyword evidence="2" id="KW-1185">Reference proteome</keyword>
<proteinExistence type="predicted"/>
<evidence type="ECO:0000313" key="2">
    <source>
        <dbReference type="Proteomes" id="UP000242457"/>
    </source>
</evidence>
<dbReference type="OrthoDB" id="7549202at2759"/>
<organism evidence="1 2">
    <name type="scientific">Apis cerana cerana</name>
    <name type="common">Oriental honeybee</name>
    <dbReference type="NCBI Taxonomy" id="94128"/>
    <lineage>
        <taxon>Eukaryota</taxon>
        <taxon>Metazoa</taxon>
        <taxon>Ecdysozoa</taxon>
        <taxon>Arthropoda</taxon>
        <taxon>Hexapoda</taxon>
        <taxon>Insecta</taxon>
        <taxon>Pterygota</taxon>
        <taxon>Neoptera</taxon>
        <taxon>Endopterygota</taxon>
        <taxon>Hymenoptera</taxon>
        <taxon>Apocrita</taxon>
        <taxon>Aculeata</taxon>
        <taxon>Apoidea</taxon>
        <taxon>Anthophila</taxon>
        <taxon>Apidae</taxon>
        <taxon>Apis</taxon>
    </lineage>
</organism>
<gene>
    <name evidence="1" type="ORF">APICC_00232</name>
</gene>